<dbReference type="Proteomes" id="UP000676336">
    <property type="component" value="Unassembled WGS sequence"/>
</dbReference>
<name>A0A8S3B651_9BILA</name>
<evidence type="ECO:0000313" key="2">
    <source>
        <dbReference type="Proteomes" id="UP000676336"/>
    </source>
</evidence>
<comment type="caution">
    <text evidence="1">The sequence shown here is derived from an EMBL/GenBank/DDBJ whole genome shotgun (WGS) entry which is preliminary data.</text>
</comment>
<protein>
    <submittedName>
        <fullName evidence="1">Uncharacterized protein</fullName>
    </submittedName>
</protein>
<accession>A0A8S3B651</accession>
<evidence type="ECO:0000313" key="1">
    <source>
        <dbReference type="EMBL" id="CAF4782630.1"/>
    </source>
</evidence>
<reference evidence="1" key="1">
    <citation type="submission" date="2021-02" db="EMBL/GenBank/DDBJ databases">
        <authorList>
            <person name="Nowell W R."/>
        </authorList>
    </citation>
    <scope>NUCLEOTIDE SEQUENCE</scope>
</reference>
<dbReference type="AlphaFoldDB" id="A0A8S3B651"/>
<dbReference type="EMBL" id="CAJOBI010144333">
    <property type="protein sequence ID" value="CAF4782630.1"/>
    <property type="molecule type" value="Genomic_DNA"/>
</dbReference>
<feature type="non-terminal residue" evidence="1">
    <location>
        <position position="33"/>
    </location>
</feature>
<organism evidence="1 2">
    <name type="scientific">Rotaria magnacalcarata</name>
    <dbReference type="NCBI Taxonomy" id="392030"/>
    <lineage>
        <taxon>Eukaryota</taxon>
        <taxon>Metazoa</taxon>
        <taxon>Spiralia</taxon>
        <taxon>Gnathifera</taxon>
        <taxon>Rotifera</taxon>
        <taxon>Eurotatoria</taxon>
        <taxon>Bdelloidea</taxon>
        <taxon>Philodinida</taxon>
        <taxon>Philodinidae</taxon>
        <taxon>Rotaria</taxon>
    </lineage>
</organism>
<sequence length="33" mass="3539">MSYTAKNDKVILIDGGLGTTLQEYGLAILDDPL</sequence>
<proteinExistence type="predicted"/>
<gene>
    <name evidence="1" type="ORF">SMN809_LOCUS46413</name>
</gene>